<evidence type="ECO:0000313" key="3">
    <source>
        <dbReference type="Proteomes" id="UP001519460"/>
    </source>
</evidence>
<evidence type="ECO:0000313" key="2">
    <source>
        <dbReference type="EMBL" id="KAK7483212.1"/>
    </source>
</evidence>
<dbReference type="Proteomes" id="UP001519460">
    <property type="component" value="Unassembled WGS sequence"/>
</dbReference>
<name>A0ABD0K801_9CAEN</name>
<sequence>FNLIRIINPTSENDGNPATQCCLPHAVYSCRRPPPRENRYETNSFFRTPESTAVMCPVIVPLPDSSSSLAKCQRSAVGQVSSAAHHLRSSTQSARPQQPLRQEDSVTNTLQSVKLTPAKNPSNY</sequence>
<keyword evidence="3" id="KW-1185">Reference proteome</keyword>
<organism evidence="2 3">
    <name type="scientific">Batillaria attramentaria</name>
    <dbReference type="NCBI Taxonomy" id="370345"/>
    <lineage>
        <taxon>Eukaryota</taxon>
        <taxon>Metazoa</taxon>
        <taxon>Spiralia</taxon>
        <taxon>Lophotrochozoa</taxon>
        <taxon>Mollusca</taxon>
        <taxon>Gastropoda</taxon>
        <taxon>Caenogastropoda</taxon>
        <taxon>Sorbeoconcha</taxon>
        <taxon>Cerithioidea</taxon>
        <taxon>Batillariidae</taxon>
        <taxon>Batillaria</taxon>
    </lineage>
</organism>
<gene>
    <name evidence="2" type="ORF">BaRGS_00025505</name>
</gene>
<dbReference type="EMBL" id="JACVVK020000230">
    <property type="protein sequence ID" value="KAK7483212.1"/>
    <property type="molecule type" value="Genomic_DNA"/>
</dbReference>
<accession>A0ABD0K801</accession>
<reference evidence="2 3" key="1">
    <citation type="journal article" date="2023" name="Sci. Data">
        <title>Genome assembly of the Korean intertidal mud-creeper Batillaria attramentaria.</title>
        <authorList>
            <person name="Patra A.K."/>
            <person name="Ho P.T."/>
            <person name="Jun S."/>
            <person name="Lee S.J."/>
            <person name="Kim Y."/>
            <person name="Won Y.J."/>
        </authorList>
    </citation>
    <scope>NUCLEOTIDE SEQUENCE [LARGE SCALE GENOMIC DNA]</scope>
    <source>
        <strain evidence="2">Wonlab-2016</strain>
    </source>
</reference>
<dbReference type="AlphaFoldDB" id="A0ABD0K801"/>
<proteinExistence type="predicted"/>
<evidence type="ECO:0000256" key="1">
    <source>
        <dbReference type="SAM" id="MobiDB-lite"/>
    </source>
</evidence>
<protein>
    <submittedName>
        <fullName evidence="2">Uncharacterized protein</fullName>
    </submittedName>
</protein>
<comment type="caution">
    <text evidence="2">The sequence shown here is derived from an EMBL/GenBank/DDBJ whole genome shotgun (WGS) entry which is preliminary data.</text>
</comment>
<feature type="non-terminal residue" evidence="2">
    <location>
        <position position="1"/>
    </location>
</feature>
<feature type="compositionally biased region" description="Polar residues" evidence="1">
    <location>
        <begin position="89"/>
        <end position="124"/>
    </location>
</feature>
<feature type="region of interest" description="Disordered" evidence="1">
    <location>
        <begin position="80"/>
        <end position="124"/>
    </location>
</feature>